<feature type="active site" description="Charge relay system" evidence="5">
    <location>
        <position position="130"/>
    </location>
</feature>
<evidence type="ECO:0000256" key="2">
    <source>
        <dbReference type="ARBA" id="ARBA00022670"/>
    </source>
</evidence>
<evidence type="ECO:0000256" key="5">
    <source>
        <dbReference type="PROSITE-ProRule" id="PRU01240"/>
    </source>
</evidence>
<evidence type="ECO:0000313" key="9">
    <source>
        <dbReference type="EMBL" id="MFC4824581.1"/>
    </source>
</evidence>
<dbReference type="InterPro" id="IPR000209">
    <property type="entry name" value="Peptidase_S8/S53_dom"/>
</dbReference>
<feature type="compositionally biased region" description="Low complexity" evidence="7">
    <location>
        <begin position="466"/>
        <end position="476"/>
    </location>
</feature>
<dbReference type="PROSITE" id="PS50853">
    <property type="entry name" value="FN3"/>
    <property type="match status" value="1"/>
</dbReference>
<proteinExistence type="inferred from homology"/>
<comment type="caution">
    <text evidence="9">The sequence shown here is derived from an EMBL/GenBank/DDBJ whole genome shotgun (WGS) entry which is preliminary data.</text>
</comment>
<sequence length="577" mass="57494">MLDNHNGLSRRNVLKVAGSSVAAAGTADLGTASGQVEVNVGFASERGRQMALAEADETVREFSSIDALTLRMPQQAAKALESNPNVRYVERNGRMHALAQTLPWGIDRVDADVAHSNGDTGNGADIAILDTGIDSDHPDLQDNLGTGEAFVTCNGCNQSWDDDNDHGTHCAGIADAVDNTEGVVGVSTEATLHAVKVLDSGGGGTYSDIAAGVEYVADQGWDVASLSLGGSSGSSTLHDAVQYAQRNGVLVVAAAGNSGPCSDCVGYPAAYSEVIAVGSTDSDDSLSSFSSTGPEVEIAAPGGGIYSTIPGGYDTFSGTSMACPHVAGAAGQLMADGASNSEARDTLTSTAEDIGLASNESGSGLLDVEAALGGGGSDPSVAVSTGSASNVGTSSATLSGDLTDLGGASSADVYFEYGESGTSLDSTTSTQTLSATGSFSADVSGLSGGTDYDFRAVANASDGDTDTGSGVTFTTGSSGGDSGPAIDSLGINNRSNGGWARFEVSWSVSDADGDLAAVDLTLTQSSTVDSSSTSVSGSSASGSDRLQEKKGSGSYDVTVTVTDSQGNTASRTETVSA</sequence>
<dbReference type="RefSeq" id="WP_254269686.1">
    <property type="nucleotide sequence ID" value="NZ_CP100400.1"/>
</dbReference>
<dbReference type="AlphaFoldDB" id="A0ABD5Q234"/>
<dbReference type="InterPro" id="IPR006311">
    <property type="entry name" value="TAT_signal"/>
</dbReference>
<feature type="region of interest" description="Disordered" evidence="7">
    <location>
        <begin position="526"/>
        <end position="577"/>
    </location>
</feature>
<dbReference type="GeneID" id="73044733"/>
<evidence type="ECO:0000256" key="4">
    <source>
        <dbReference type="ARBA" id="ARBA00022825"/>
    </source>
</evidence>
<dbReference type="InterPro" id="IPR050131">
    <property type="entry name" value="Peptidase_S8_subtilisin-like"/>
</dbReference>
<feature type="region of interest" description="Disordered" evidence="7">
    <location>
        <begin position="459"/>
        <end position="486"/>
    </location>
</feature>
<reference evidence="9 10" key="1">
    <citation type="journal article" date="2019" name="Int. J. Syst. Evol. Microbiol.">
        <title>The Global Catalogue of Microorganisms (GCM) 10K type strain sequencing project: providing services to taxonomists for standard genome sequencing and annotation.</title>
        <authorList>
            <consortium name="The Broad Institute Genomics Platform"/>
            <consortium name="The Broad Institute Genome Sequencing Center for Infectious Disease"/>
            <person name="Wu L."/>
            <person name="Ma J."/>
        </authorList>
    </citation>
    <scope>NUCLEOTIDE SEQUENCE [LARGE SCALE GENOMIC DNA]</scope>
    <source>
        <strain evidence="9 10">XZYJ18</strain>
    </source>
</reference>
<dbReference type="Gene3D" id="3.30.70.80">
    <property type="entry name" value="Peptidase S8 propeptide/proteinase inhibitor I9"/>
    <property type="match status" value="1"/>
</dbReference>
<dbReference type="PROSITE" id="PS00136">
    <property type="entry name" value="SUBTILASE_ASP"/>
    <property type="match status" value="1"/>
</dbReference>
<dbReference type="SUPFAM" id="SSF54897">
    <property type="entry name" value="Protease propeptides/inhibitors"/>
    <property type="match status" value="1"/>
</dbReference>
<keyword evidence="4 5" id="KW-0720">Serine protease</keyword>
<evidence type="ECO:0000259" key="8">
    <source>
        <dbReference type="PROSITE" id="PS50853"/>
    </source>
</evidence>
<feature type="compositionally biased region" description="Polar residues" evidence="7">
    <location>
        <begin position="382"/>
        <end position="400"/>
    </location>
</feature>
<evidence type="ECO:0000256" key="6">
    <source>
        <dbReference type="RuleBase" id="RU003355"/>
    </source>
</evidence>
<dbReference type="Pfam" id="PF00082">
    <property type="entry name" value="Peptidase_S8"/>
    <property type="match status" value="1"/>
</dbReference>
<evidence type="ECO:0000256" key="3">
    <source>
        <dbReference type="ARBA" id="ARBA00022801"/>
    </source>
</evidence>
<dbReference type="InterPro" id="IPR015500">
    <property type="entry name" value="Peptidase_S8_subtilisin-rel"/>
</dbReference>
<dbReference type="PANTHER" id="PTHR43806">
    <property type="entry name" value="PEPTIDASE S8"/>
    <property type="match status" value="1"/>
</dbReference>
<name>A0ABD5Q234_9EURY</name>
<dbReference type="Proteomes" id="UP001595945">
    <property type="component" value="Unassembled WGS sequence"/>
</dbReference>
<accession>A0ABD5Q234</accession>
<dbReference type="InterPro" id="IPR023828">
    <property type="entry name" value="Peptidase_S8_Ser-AS"/>
</dbReference>
<feature type="region of interest" description="Disordered" evidence="7">
    <location>
        <begin position="376"/>
        <end position="402"/>
    </location>
</feature>
<dbReference type="PROSITE" id="PS51318">
    <property type="entry name" value="TAT"/>
    <property type="match status" value="1"/>
</dbReference>
<feature type="active site" description="Charge relay system" evidence="5">
    <location>
        <position position="320"/>
    </location>
</feature>
<dbReference type="InterPro" id="IPR023827">
    <property type="entry name" value="Peptidase_S8_Asp-AS"/>
</dbReference>
<dbReference type="PANTHER" id="PTHR43806:SF11">
    <property type="entry name" value="CEREVISIN-RELATED"/>
    <property type="match status" value="1"/>
</dbReference>
<keyword evidence="3 5" id="KW-0378">Hydrolase</keyword>
<keyword evidence="10" id="KW-1185">Reference proteome</keyword>
<dbReference type="InterPro" id="IPR036852">
    <property type="entry name" value="Peptidase_S8/S53_dom_sf"/>
</dbReference>
<comment type="similarity">
    <text evidence="1 5 6">Belongs to the peptidase S8 family.</text>
</comment>
<feature type="compositionally biased region" description="Low complexity" evidence="7">
    <location>
        <begin position="526"/>
        <end position="544"/>
    </location>
</feature>
<organism evidence="9 10">
    <name type="scientific">Halorussus aquaticus</name>
    <dbReference type="NCBI Taxonomy" id="2953748"/>
    <lineage>
        <taxon>Archaea</taxon>
        <taxon>Methanobacteriati</taxon>
        <taxon>Methanobacteriota</taxon>
        <taxon>Stenosarchaea group</taxon>
        <taxon>Halobacteria</taxon>
        <taxon>Halobacteriales</taxon>
        <taxon>Haladaptataceae</taxon>
        <taxon>Halorussus</taxon>
    </lineage>
</organism>
<protein>
    <submittedName>
        <fullName evidence="9">S8 family serine peptidase</fullName>
    </submittedName>
</protein>
<evidence type="ECO:0000256" key="1">
    <source>
        <dbReference type="ARBA" id="ARBA00011073"/>
    </source>
</evidence>
<dbReference type="GO" id="GO:0004252">
    <property type="term" value="F:serine-type endopeptidase activity"/>
    <property type="evidence" value="ECO:0007669"/>
    <property type="project" value="UniProtKB-UniRule"/>
</dbReference>
<feature type="compositionally biased region" description="Polar residues" evidence="7">
    <location>
        <begin position="555"/>
        <end position="577"/>
    </location>
</feature>
<dbReference type="SUPFAM" id="SSF52743">
    <property type="entry name" value="Subtilisin-like"/>
    <property type="match status" value="1"/>
</dbReference>
<dbReference type="InterPro" id="IPR037045">
    <property type="entry name" value="S8pro/Inhibitor_I9_sf"/>
</dbReference>
<dbReference type="EMBL" id="JBHSHT010000001">
    <property type="protein sequence ID" value="MFC4824581.1"/>
    <property type="molecule type" value="Genomic_DNA"/>
</dbReference>
<dbReference type="GO" id="GO:0006508">
    <property type="term" value="P:proteolysis"/>
    <property type="evidence" value="ECO:0007669"/>
    <property type="project" value="UniProtKB-KW"/>
</dbReference>
<dbReference type="PRINTS" id="PR00723">
    <property type="entry name" value="SUBTILISIN"/>
</dbReference>
<dbReference type="Gene3D" id="3.40.50.200">
    <property type="entry name" value="Peptidase S8/S53 domain"/>
    <property type="match status" value="1"/>
</dbReference>
<dbReference type="PROSITE" id="PS00138">
    <property type="entry name" value="SUBTILASE_SER"/>
    <property type="match status" value="1"/>
</dbReference>
<evidence type="ECO:0000256" key="7">
    <source>
        <dbReference type="SAM" id="MobiDB-lite"/>
    </source>
</evidence>
<keyword evidence="2 5" id="KW-0645">Protease</keyword>
<feature type="active site" description="Charge relay system" evidence="5">
    <location>
        <position position="166"/>
    </location>
</feature>
<gene>
    <name evidence="9" type="ORF">ACFO9K_09910</name>
</gene>
<dbReference type="PROSITE" id="PS51892">
    <property type="entry name" value="SUBTILASE"/>
    <property type="match status" value="1"/>
</dbReference>
<feature type="domain" description="Fibronectin type-III" evidence="8">
    <location>
        <begin position="382"/>
        <end position="478"/>
    </location>
</feature>
<dbReference type="InterPro" id="IPR003961">
    <property type="entry name" value="FN3_dom"/>
</dbReference>
<evidence type="ECO:0000313" key="10">
    <source>
        <dbReference type="Proteomes" id="UP001595945"/>
    </source>
</evidence>